<gene>
    <name evidence="1" type="ORF">CCAE0312_LOCUS7265</name>
</gene>
<dbReference type="EMBL" id="HBGH01012969">
    <property type="protein sequence ID" value="CAD9235174.1"/>
    <property type="molecule type" value="Transcribed_RNA"/>
</dbReference>
<proteinExistence type="predicted"/>
<evidence type="ECO:0000313" key="1">
    <source>
        <dbReference type="EMBL" id="CAD9235174.1"/>
    </source>
</evidence>
<name>A0A7S1TGI3_9RHOD</name>
<sequence length="338" mass="37245">MREVERLVREGIGVRIRDGGDESVECAVRLLRGAVEDASSCGIGEELSEGQSDSVRTACRALAENLPRPHEKVTAALLEVVSLFPYDAAPYVADIISGDPGEVATVVEVYREVLSADRNLLVPITASLSDLPLTPNQSREFRATLSYALTAVDEDDMPSIVRSVLRHGTQEGISVTDRAQWVARQIRRHTRDVGPGVFALIAQVVCDHCRVNPALARAFLKISGQPGVAVSPLDMVLWVMSLQGHRDRQVAVKSVLMALRTNAISPEYAQQVIEQFKVTFEIYLEGLRRFAQIVFDEGLESSDVGFAWVLASWKTYPQIRNALVADLAWSTVRRQPNP</sequence>
<dbReference type="AlphaFoldDB" id="A0A7S1TGI3"/>
<accession>A0A7S1TGI3</accession>
<organism evidence="1">
    <name type="scientific">Compsopogon caeruleus</name>
    <dbReference type="NCBI Taxonomy" id="31354"/>
    <lineage>
        <taxon>Eukaryota</taxon>
        <taxon>Rhodophyta</taxon>
        <taxon>Compsopogonophyceae</taxon>
        <taxon>Compsopogonales</taxon>
        <taxon>Compsopogonaceae</taxon>
        <taxon>Compsopogon</taxon>
    </lineage>
</organism>
<reference evidence="1" key="1">
    <citation type="submission" date="2021-01" db="EMBL/GenBank/DDBJ databases">
        <authorList>
            <person name="Corre E."/>
            <person name="Pelletier E."/>
            <person name="Niang G."/>
            <person name="Scheremetjew M."/>
            <person name="Finn R."/>
            <person name="Kale V."/>
            <person name="Holt S."/>
            <person name="Cochrane G."/>
            <person name="Meng A."/>
            <person name="Brown T."/>
            <person name="Cohen L."/>
        </authorList>
    </citation>
    <scope>NUCLEOTIDE SEQUENCE</scope>
    <source>
        <strain evidence="1">SAG 36.94</strain>
    </source>
</reference>
<protein>
    <submittedName>
        <fullName evidence="1">Uncharacterized protein</fullName>
    </submittedName>
</protein>